<comment type="caution">
    <text evidence="1">The sequence shown here is derived from an EMBL/GenBank/DDBJ whole genome shotgun (WGS) entry which is preliminary data.</text>
</comment>
<dbReference type="EMBL" id="JACCBX010000008">
    <property type="protein sequence ID" value="NYE07141.1"/>
    <property type="molecule type" value="Genomic_DNA"/>
</dbReference>
<evidence type="ECO:0000313" key="1">
    <source>
        <dbReference type="EMBL" id="NYE07141.1"/>
    </source>
</evidence>
<dbReference type="Proteomes" id="UP000548423">
    <property type="component" value="Unassembled WGS sequence"/>
</dbReference>
<reference evidence="2" key="2">
    <citation type="submission" date="2020-08" db="EMBL/GenBank/DDBJ databases">
        <title>The Agave Microbiome: Exploring the role of microbial communities in plant adaptations to desert environments.</title>
        <authorList>
            <person name="Partida-Martinez L.P."/>
        </authorList>
    </citation>
    <scope>NUCLEOTIDE SEQUENCE [LARGE SCALE GENOMIC DNA]</scope>
    <source>
        <strain evidence="2">AT2.8</strain>
    </source>
</reference>
<proteinExistence type="predicted"/>
<organism evidence="1 2">
    <name type="scientific">Neobacillus niacini</name>
    <dbReference type="NCBI Taxonomy" id="86668"/>
    <lineage>
        <taxon>Bacteria</taxon>
        <taxon>Bacillati</taxon>
        <taxon>Bacillota</taxon>
        <taxon>Bacilli</taxon>
        <taxon>Bacillales</taxon>
        <taxon>Bacillaceae</taxon>
        <taxon>Neobacillus</taxon>
    </lineage>
</organism>
<name>A0A852TG14_9BACI</name>
<reference evidence="2" key="1">
    <citation type="submission" date="2020-07" db="EMBL/GenBank/DDBJ databases">
        <authorList>
            <person name="Partida-Martinez L."/>
            <person name="Huntemann M."/>
            <person name="Clum A."/>
            <person name="Wang J."/>
            <person name="Palaniappan K."/>
            <person name="Ritter S."/>
            <person name="Chen I.-M."/>
            <person name="Stamatis D."/>
            <person name="Reddy T."/>
            <person name="O'Malley R."/>
            <person name="Daum C."/>
            <person name="Shapiro N."/>
            <person name="Ivanova N."/>
            <person name="Kyrpides N."/>
            <person name="Woyke T."/>
        </authorList>
    </citation>
    <scope>NUCLEOTIDE SEQUENCE [LARGE SCALE GENOMIC DNA]</scope>
    <source>
        <strain evidence="2">AT2.8</strain>
    </source>
</reference>
<gene>
    <name evidence="1" type="ORF">F4694_003926</name>
</gene>
<sequence length="54" mass="6321">MQCHFLDLTEEIGFFVTTLEEDCFSPLYLYLISREEDVLNSTEKEEEDVGSINK</sequence>
<protein>
    <submittedName>
        <fullName evidence="1">Uncharacterized protein</fullName>
    </submittedName>
</protein>
<dbReference type="AlphaFoldDB" id="A0A852TG14"/>
<evidence type="ECO:0000313" key="2">
    <source>
        <dbReference type="Proteomes" id="UP000548423"/>
    </source>
</evidence>
<accession>A0A852TG14</accession>